<gene>
    <name evidence="3" type="ORF">KME25_17435</name>
</gene>
<feature type="signal peptide" evidence="2">
    <location>
        <begin position="1"/>
        <end position="22"/>
    </location>
</feature>
<evidence type="ECO:0000313" key="4">
    <source>
        <dbReference type="Proteomes" id="UP000753908"/>
    </source>
</evidence>
<dbReference type="EMBL" id="JAHHIF010000022">
    <property type="protein sequence ID" value="MBW4546207.1"/>
    <property type="molecule type" value="Genomic_DNA"/>
</dbReference>
<feature type="region of interest" description="Disordered" evidence="1">
    <location>
        <begin position="45"/>
        <end position="102"/>
    </location>
</feature>
<evidence type="ECO:0000313" key="3">
    <source>
        <dbReference type="EMBL" id="MBW4546207.1"/>
    </source>
</evidence>
<evidence type="ECO:0000256" key="1">
    <source>
        <dbReference type="SAM" id="MobiDB-lite"/>
    </source>
</evidence>
<name>A0A951UAT3_9CYAN</name>
<evidence type="ECO:0000256" key="2">
    <source>
        <dbReference type="SAM" id="SignalP"/>
    </source>
</evidence>
<reference evidence="3" key="1">
    <citation type="submission" date="2021-05" db="EMBL/GenBank/DDBJ databases">
        <authorList>
            <person name="Pietrasiak N."/>
            <person name="Ward R."/>
            <person name="Stajich J.E."/>
            <person name="Kurbessoian T."/>
        </authorList>
    </citation>
    <scope>NUCLEOTIDE SEQUENCE</scope>
    <source>
        <strain evidence="3">CPER-KK1</strain>
    </source>
</reference>
<dbReference type="AlphaFoldDB" id="A0A951UAT3"/>
<proteinExistence type="predicted"/>
<reference evidence="3" key="2">
    <citation type="journal article" date="2022" name="Microbiol. Resour. Announc.">
        <title>Metagenome Sequencing to Explore Phylogenomics of Terrestrial Cyanobacteria.</title>
        <authorList>
            <person name="Ward R.D."/>
            <person name="Stajich J.E."/>
            <person name="Johansen J.R."/>
            <person name="Huntemann M."/>
            <person name="Clum A."/>
            <person name="Foster B."/>
            <person name="Foster B."/>
            <person name="Roux S."/>
            <person name="Palaniappan K."/>
            <person name="Varghese N."/>
            <person name="Mukherjee S."/>
            <person name="Reddy T.B.K."/>
            <person name="Daum C."/>
            <person name="Copeland A."/>
            <person name="Chen I.A."/>
            <person name="Ivanova N.N."/>
            <person name="Kyrpides N.C."/>
            <person name="Shapiro N."/>
            <person name="Eloe-Fadrosh E.A."/>
            <person name="Pietrasiak N."/>
        </authorList>
    </citation>
    <scope>NUCLEOTIDE SEQUENCE</scope>
    <source>
        <strain evidence="3">CPER-KK1</strain>
    </source>
</reference>
<protein>
    <submittedName>
        <fullName evidence="3">Collagen-like protein</fullName>
    </submittedName>
</protein>
<dbReference type="Proteomes" id="UP000753908">
    <property type="component" value="Unassembled WGS sequence"/>
</dbReference>
<keyword evidence="2" id="KW-0732">Signal</keyword>
<feature type="compositionally biased region" description="Low complexity" evidence="1">
    <location>
        <begin position="76"/>
        <end position="93"/>
    </location>
</feature>
<comment type="caution">
    <text evidence="3">The sequence shown here is derived from an EMBL/GenBank/DDBJ whole genome shotgun (WGS) entry which is preliminary data.</text>
</comment>
<accession>A0A951UAT3</accession>
<keyword evidence="3" id="KW-0176">Collagen</keyword>
<sequence>MQMRFLSKLSLFLVFLTFPHFLPPSSKSIFCPLLAWSAEIREYGNDGRNGSDGRTGQRGRDGQSQTIFADGSPLNLDLSGEDGSSGEDGLSGENADCERQPRDVEYDVRAADGGKGGNGGNGGDGGDGGALTIHYTNLADLKKIAVRANGGRGGQSGRGAYGGEGCNCRQRNWVRQTCTGTPGTPGYSCTNREFECRDGNDGEDGSNGAVGKDGRLGSLSLVNRTEALAPDNPTVTLGMPEVSDRVFALSKNKWETRNGAASLLAPGSVIADQYREFIERIESSFQLVWNAGRPLSDFSGQTVNISLEDDKQVKVTFPEEVWVDGMLSQQGGVTQFVASNVILKSEATQLTRADFSGSGSELNFALIDRARKSDLIATQFQIKYRAARASDRFSSNADYRTRYEGNIPAELVSRNNNRFTLNLGKLPIESEFLKPGVAVEIELVATRSFAGRSTEQKIEWQGQIRR</sequence>
<feature type="chain" id="PRO_5037383677" evidence="2">
    <location>
        <begin position="23"/>
        <end position="466"/>
    </location>
</feature>
<organism evidence="3 4">
    <name type="scientific">Symplocastrum torsivum CPER-KK1</name>
    <dbReference type="NCBI Taxonomy" id="450513"/>
    <lineage>
        <taxon>Bacteria</taxon>
        <taxon>Bacillati</taxon>
        <taxon>Cyanobacteriota</taxon>
        <taxon>Cyanophyceae</taxon>
        <taxon>Oscillatoriophycideae</taxon>
        <taxon>Oscillatoriales</taxon>
        <taxon>Microcoleaceae</taxon>
        <taxon>Symplocastrum</taxon>
    </lineage>
</organism>